<dbReference type="GO" id="GO:0016829">
    <property type="term" value="F:lyase activity"/>
    <property type="evidence" value="ECO:0007669"/>
    <property type="project" value="UniProtKB-KW"/>
</dbReference>
<dbReference type="AlphaFoldDB" id="A0A917Y1S5"/>
<dbReference type="RefSeq" id="WP_268239593.1">
    <property type="nucleotide sequence ID" value="NZ_BMOS01000023.1"/>
</dbReference>
<keyword evidence="1" id="KW-0456">Lyase</keyword>
<accession>A0A917Y1S5</accession>
<name>A0A917Y1S5_9BACI</name>
<dbReference type="Proteomes" id="UP000624041">
    <property type="component" value="Unassembled WGS sequence"/>
</dbReference>
<sequence>MPGLKKKVEAIKNHLKRNEFYFYAGGEVDLEEKISYGYYRLSSIAGNIAPRVINNWFRGLLEGRQENEQEIMEIGMILEQVYQGNAIVNVKRILNQKGFQVGICRSPIGN</sequence>
<protein>
    <submittedName>
        <fullName evidence="2">Uncharacterized protein</fullName>
    </submittedName>
</protein>
<dbReference type="Gene3D" id="3.20.20.70">
    <property type="entry name" value="Aldolase class I"/>
    <property type="match status" value="1"/>
</dbReference>
<gene>
    <name evidence="2" type="ORF">GCM10007971_28360</name>
</gene>
<dbReference type="InterPro" id="IPR013785">
    <property type="entry name" value="Aldolase_TIM"/>
</dbReference>
<reference evidence="2" key="1">
    <citation type="journal article" date="2014" name="Int. J. Syst. Evol. Microbiol.">
        <title>Complete genome sequence of Corynebacterium casei LMG S-19264T (=DSM 44701T), isolated from a smear-ripened cheese.</title>
        <authorList>
            <consortium name="US DOE Joint Genome Institute (JGI-PGF)"/>
            <person name="Walter F."/>
            <person name="Albersmeier A."/>
            <person name="Kalinowski J."/>
            <person name="Ruckert C."/>
        </authorList>
    </citation>
    <scope>NUCLEOTIDE SEQUENCE</scope>
    <source>
        <strain evidence="2">JCM 17251</strain>
    </source>
</reference>
<keyword evidence="3" id="KW-1185">Reference proteome</keyword>
<dbReference type="InterPro" id="IPR002220">
    <property type="entry name" value="DapA-like"/>
</dbReference>
<dbReference type="SUPFAM" id="SSF51569">
    <property type="entry name" value="Aldolase"/>
    <property type="match status" value="1"/>
</dbReference>
<reference evidence="2" key="2">
    <citation type="submission" date="2020-09" db="EMBL/GenBank/DDBJ databases">
        <authorList>
            <person name="Sun Q."/>
            <person name="Ohkuma M."/>
        </authorList>
    </citation>
    <scope>NUCLEOTIDE SEQUENCE</scope>
    <source>
        <strain evidence="2">JCM 17251</strain>
    </source>
</reference>
<evidence type="ECO:0000256" key="1">
    <source>
        <dbReference type="ARBA" id="ARBA00023239"/>
    </source>
</evidence>
<dbReference type="EMBL" id="BMOS01000023">
    <property type="protein sequence ID" value="GGN62431.1"/>
    <property type="molecule type" value="Genomic_DNA"/>
</dbReference>
<evidence type="ECO:0000313" key="2">
    <source>
        <dbReference type="EMBL" id="GGN62431.1"/>
    </source>
</evidence>
<proteinExistence type="predicted"/>
<comment type="caution">
    <text evidence="2">The sequence shown here is derived from an EMBL/GenBank/DDBJ whole genome shotgun (WGS) entry which is preliminary data.</text>
</comment>
<evidence type="ECO:0000313" key="3">
    <source>
        <dbReference type="Proteomes" id="UP000624041"/>
    </source>
</evidence>
<dbReference type="Pfam" id="PF00701">
    <property type="entry name" value="DHDPS"/>
    <property type="match status" value="1"/>
</dbReference>
<organism evidence="2 3">
    <name type="scientific">Oceanobacillus indicireducens</name>
    <dbReference type="NCBI Taxonomy" id="1004261"/>
    <lineage>
        <taxon>Bacteria</taxon>
        <taxon>Bacillati</taxon>
        <taxon>Bacillota</taxon>
        <taxon>Bacilli</taxon>
        <taxon>Bacillales</taxon>
        <taxon>Bacillaceae</taxon>
        <taxon>Oceanobacillus</taxon>
    </lineage>
</organism>